<dbReference type="Pfam" id="PF02836">
    <property type="entry name" value="Glyco_hydro_2_C"/>
    <property type="match status" value="1"/>
</dbReference>
<evidence type="ECO:0000259" key="4">
    <source>
        <dbReference type="PROSITE" id="PS51820"/>
    </source>
</evidence>
<dbReference type="PANTHER" id="PTHR42732">
    <property type="entry name" value="BETA-GALACTOSIDASE"/>
    <property type="match status" value="1"/>
</dbReference>
<dbReference type="InterPro" id="IPR023232">
    <property type="entry name" value="Glyco_hydro_2_AS"/>
</dbReference>
<dbReference type="GO" id="GO:0004553">
    <property type="term" value="F:hydrolase activity, hydrolyzing O-glycosyl compounds"/>
    <property type="evidence" value="ECO:0007669"/>
    <property type="project" value="InterPro"/>
</dbReference>
<gene>
    <name evidence="5" type="ORF">METZ01_LOCUS127477</name>
</gene>
<dbReference type="Gene3D" id="2.60.40.10">
    <property type="entry name" value="Immunoglobulins"/>
    <property type="match status" value="1"/>
</dbReference>
<dbReference type="InterPro" id="IPR006104">
    <property type="entry name" value="Glyco_hydro_2_N"/>
</dbReference>
<evidence type="ECO:0000256" key="2">
    <source>
        <dbReference type="ARBA" id="ARBA00022801"/>
    </source>
</evidence>
<dbReference type="PANTHER" id="PTHR42732:SF2">
    <property type="entry name" value="BETA-MANNOSIDASE"/>
    <property type="match status" value="1"/>
</dbReference>
<dbReference type="SUPFAM" id="SSF56988">
    <property type="entry name" value="Anthrax protective antigen"/>
    <property type="match status" value="1"/>
</dbReference>
<dbReference type="PROSITE" id="PS00608">
    <property type="entry name" value="GLYCOSYL_HYDROL_F2_2"/>
    <property type="match status" value="1"/>
</dbReference>
<dbReference type="SMART" id="SM00758">
    <property type="entry name" value="PA14"/>
    <property type="match status" value="1"/>
</dbReference>
<dbReference type="Gene3D" id="3.20.20.80">
    <property type="entry name" value="Glycosidases"/>
    <property type="match status" value="1"/>
</dbReference>
<keyword evidence="3" id="KW-0326">Glycosidase</keyword>
<dbReference type="InterPro" id="IPR036156">
    <property type="entry name" value="Beta-gal/glucu_dom_sf"/>
</dbReference>
<evidence type="ECO:0000313" key="5">
    <source>
        <dbReference type="EMBL" id="SVA74623.1"/>
    </source>
</evidence>
<evidence type="ECO:0000256" key="3">
    <source>
        <dbReference type="ARBA" id="ARBA00023295"/>
    </source>
</evidence>
<reference evidence="5" key="1">
    <citation type="submission" date="2018-05" db="EMBL/GenBank/DDBJ databases">
        <authorList>
            <person name="Lanie J.A."/>
            <person name="Ng W.-L."/>
            <person name="Kazmierczak K.M."/>
            <person name="Andrzejewski T.M."/>
            <person name="Davidsen T.M."/>
            <person name="Wayne K.J."/>
            <person name="Tettelin H."/>
            <person name="Glass J.I."/>
            <person name="Rusch D."/>
            <person name="Podicherti R."/>
            <person name="Tsui H.-C.T."/>
            <person name="Winkler M.E."/>
        </authorList>
    </citation>
    <scope>NUCLEOTIDE SEQUENCE</scope>
</reference>
<name>A0A381YDJ6_9ZZZZ</name>
<comment type="similarity">
    <text evidence="1">Belongs to the glycosyl hydrolase 2 family.</text>
</comment>
<proteinExistence type="inferred from homology"/>
<protein>
    <recommendedName>
        <fullName evidence="4">PA14 domain-containing protein</fullName>
    </recommendedName>
</protein>
<dbReference type="AlphaFoldDB" id="A0A381YDJ6"/>
<dbReference type="Pfam" id="PF00703">
    <property type="entry name" value="Glyco_hydro_2"/>
    <property type="match status" value="1"/>
</dbReference>
<sequence length="838" mass="94905">MKRNLVVTTLLQLFLGCAGSESALWEIPSDGLLSKFAKDVDIENPLPEYPRPQMSRDEWMNLNGLWDYAVLPKNSSTFEKGQGKILVPFPIESALSGVKRKVTPDQKLWYRKTFQLPSSWENRRVILHFGAVDWEAKVWVNGNEIGIHRGGYDAFSFDITDYIKPGSNQTLTLAVWDPADTEEIPRGKQVLKPRGIWYTALTGIWQTVWIEPVGNSGGFIESLEVISDVDEGTVAINTDVWGIGPEHSINIAIKNGETEIVNYSGPANREAIVSVAHPRLWSPEDPFLYDLEVHLLENNNIADKVNSYFGMRKISIGKAEDGITKLLLNNKFTFQLGPLDQGWWPDGLYTAPTDEALRYDIEVTKQLGFNMIRKHVKIEPERWYYWCDKLGILVWQDMPSGGEYIDRNEPDAIRSDESSDRFKLEITEMINQLRNYTSIIVWVPFNEGWGQFETRAITNMVKKLDPTRLVNPASGWADRKVGDINDIHSYPGPDMPEVEKKRAIVLGEFGGLGLPVENHTWLEKDNWGYRNFTTAEELTQAYANLYRELQWMIKAGLSAAVYTQTTDVEIEVNGLMTYDRAIIKMKPEEVIKINTGYLPPYFLSDGEMFLKNMEVNILNEQKKGKIYYTTDGSDPDESSFLFDDTIKIDHTTKIKALTYWGNGNFSDVNEKTFTKVKTISGVNNEISKGIKYEYYDKNSFDNSSQGPQGFRKLPDFSLLTPKSVGVTSVLDLKSRESDDYFGLKFVGFVRVPANGIYTFYSDSDDGSKLFIHDKLVVDNDYTHGMTEQSGQIALNKGNHPITVIFFQGEGGKGLEVSYSGPTIEKTTIPANALFHSKD</sequence>
<dbReference type="InterPro" id="IPR006103">
    <property type="entry name" value="Glyco_hydro_2_cat"/>
</dbReference>
<dbReference type="InterPro" id="IPR011658">
    <property type="entry name" value="PA14_dom"/>
</dbReference>
<dbReference type="SUPFAM" id="SSF49303">
    <property type="entry name" value="beta-Galactosidase/glucuronidase domain"/>
    <property type="match status" value="1"/>
</dbReference>
<feature type="domain" description="PA14" evidence="4">
    <location>
        <begin position="685"/>
        <end position="832"/>
    </location>
</feature>
<dbReference type="InterPro" id="IPR051913">
    <property type="entry name" value="GH2_Domain-Containing"/>
</dbReference>
<dbReference type="Pfam" id="PF13287">
    <property type="entry name" value="Fn3_assoc"/>
    <property type="match status" value="1"/>
</dbReference>
<keyword evidence="2" id="KW-0378">Hydrolase</keyword>
<dbReference type="PROSITE" id="PS51257">
    <property type="entry name" value="PROKAR_LIPOPROTEIN"/>
    <property type="match status" value="1"/>
</dbReference>
<evidence type="ECO:0000256" key="1">
    <source>
        <dbReference type="ARBA" id="ARBA00007401"/>
    </source>
</evidence>
<dbReference type="GO" id="GO:0005975">
    <property type="term" value="P:carbohydrate metabolic process"/>
    <property type="evidence" value="ECO:0007669"/>
    <property type="project" value="InterPro"/>
</dbReference>
<dbReference type="InterPro" id="IPR008979">
    <property type="entry name" value="Galactose-bd-like_sf"/>
</dbReference>
<dbReference type="InterPro" id="IPR013783">
    <property type="entry name" value="Ig-like_fold"/>
</dbReference>
<dbReference type="InterPro" id="IPR026876">
    <property type="entry name" value="Fn3_assoc_repeat"/>
</dbReference>
<dbReference type="Gene3D" id="2.60.120.260">
    <property type="entry name" value="Galactose-binding domain-like"/>
    <property type="match status" value="1"/>
</dbReference>
<dbReference type="Pfam" id="PF02837">
    <property type="entry name" value="Glyco_hydro_2_N"/>
    <property type="match status" value="1"/>
</dbReference>
<organism evidence="5">
    <name type="scientific">marine metagenome</name>
    <dbReference type="NCBI Taxonomy" id="408172"/>
    <lineage>
        <taxon>unclassified sequences</taxon>
        <taxon>metagenomes</taxon>
        <taxon>ecological metagenomes</taxon>
    </lineage>
</organism>
<dbReference type="PROSITE" id="PS51820">
    <property type="entry name" value="PA14"/>
    <property type="match status" value="1"/>
</dbReference>
<dbReference type="SUPFAM" id="SSF49785">
    <property type="entry name" value="Galactose-binding domain-like"/>
    <property type="match status" value="1"/>
</dbReference>
<dbReference type="InterPro" id="IPR017853">
    <property type="entry name" value="GH"/>
</dbReference>
<dbReference type="InterPro" id="IPR006102">
    <property type="entry name" value="Ig-like_GH2"/>
</dbReference>
<dbReference type="SUPFAM" id="SSF51445">
    <property type="entry name" value="(Trans)glycosidases"/>
    <property type="match status" value="1"/>
</dbReference>
<dbReference type="EMBL" id="UINC01017882">
    <property type="protein sequence ID" value="SVA74623.1"/>
    <property type="molecule type" value="Genomic_DNA"/>
</dbReference>
<accession>A0A381YDJ6</accession>
<dbReference type="Gene3D" id="3.90.182.10">
    <property type="entry name" value="Toxin - Anthrax Protective Antigen,domain 1"/>
    <property type="match status" value="1"/>
</dbReference>
<dbReference type="InterPro" id="IPR037524">
    <property type="entry name" value="PA14/GLEYA"/>
</dbReference>
<dbReference type="Pfam" id="PF07691">
    <property type="entry name" value="PA14"/>
    <property type="match status" value="1"/>
</dbReference>